<evidence type="ECO:0000259" key="2">
    <source>
        <dbReference type="PROSITE" id="PS51898"/>
    </source>
</evidence>
<dbReference type="Proteomes" id="UP000829542">
    <property type="component" value="Chromosome"/>
</dbReference>
<dbReference type="RefSeq" id="WP_242152000.1">
    <property type="nucleotide sequence ID" value="NZ_CP093379.1"/>
</dbReference>
<keyword evidence="1" id="KW-0233">DNA recombination</keyword>
<dbReference type="EMBL" id="CP093379">
    <property type="protein sequence ID" value="UNM97113.1"/>
    <property type="molecule type" value="Genomic_DNA"/>
</dbReference>
<name>A0ABY3XAX9_9GAMM</name>
<dbReference type="InterPro" id="IPR011010">
    <property type="entry name" value="DNA_brk_join_enz"/>
</dbReference>
<dbReference type="InterPro" id="IPR013762">
    <property type="entry name" value="Integrase-like_cat_sf"/>
</dbReference>
<dbReference type="InterPro" id="IPR002104">
    <property type="entry name" value="Integrase_catalytic"/>
</dbReference>
<dbReference type="CDD" id="cd00397">
    <property type="entry name" value="DNA_BRE_C"/>
    <property type="match status" value="1"/>
</dbReference>
<organism evidence="3 4">
    <name type="scientific">Ignatzschineria rhizosphaerae</name>
    <dbReference type="NCBI Taxonomy" id="2923279"/>
    <lineage>
        <taxon>Bacteria</taxon>
        <taxon>Pseudomonadati</taxon>
        <taxon>Pseudomonadota</taxon>
        <taxon>Gammaproteobacteria</taxon>
        <taxon>Cardiobacteriales</taxon>
        <taxon>Ignatzschineriaceae</taxon>
        <taxon>Ignatzschineria</taxon>
    </lineage>
</organism>
<dbReference type="Gene3D" id="1.10.443.10">
    <property type="entry name" value="Intergrase catalytic core"/>
    <property type="match status" value="1"/>
</dbReference>
<proteinExistence type="predicted"/>
<feature type="domain" description="Tyr recombinase" evidence="2">
    <location>
        <begin position="182"/>
        <end position="381"/>
    </location>
</feature>
<gene>
    <name evidence="3" type="ORF">MMG00_04500</name>
</gene>
<dbReference type="PROSITE" id="PS51898">
    <property type="entry name" value="TYR_RECOMBINASE"/>
    <property type="match status" value="1"/>
</dbReference>
<evidence type="ECO:0000313" key="3">
    <source>
        <dbReference type="EMBL" id="UNM97113.1"/>
    </source>
</evidence>
<dbReference type="SUPFAM" id="SSF56349">
    <property type="entry name" value="DNA breaking-rejoining enzymes"/>
    <property type="match status" value="1"/>
</dbReference>
<keyword evidence="4" id="KW-1185">Reference proteome</keyword>
<sequence length="506" mass="57985">MPKLQGDFFLNSAIALDLTQDQRDFLILSAIPTNLKLISRDFDSEYVETNVDVWRIKYSGRSYLFKFDLKDTYKNKFLKWVTSSILKVHSISYGYACYLALTKFLLSDSTQISFSSTLCYLQSETVLENTKIYYPLKRVISFLIESEFPEFPLEALFELESIPKPKLKDWEYYYQFDIKIKPDLKRFIRNAILNLVQDLSKLSYEEIIYLSTLVVCYESGLRPFQLFNLKMQDFKKHNMFFELDVSSQKISSKRKKKQVVSLSSEAGKILEELVNRRLLIPFETDQLLQISPLTPMIQTDSHYYLNSALKLIQKKCNSQNSDDHLPIISAYDFRHNVGHSLAMSGASADEIAYMLGHNSTVVARHYISATPEIAILKQKALGENNAYLDMMGLIMTGDITTEDKWTTEKVSGSIALSLVTGIGGCGAESCHFIPVRACYGCSNFYPFRDADHNHVKNLLKEEVKLLMDLSDNTGQASRNPIINEYEQTIFEVDSVITRCQKQGRGK</sequence>
<evidence type="ECO:0000313" key="4">
    <source>
        <dbReference type="Proteomes" id="UP000829542"/>
    </source>
</evidence>
<evidence type="ECO:0000256" key="1">
    <source>
        <dbReference type="ARBA" id="ARBA00023172"/>
    </source>
</evidence>
<reference evidence="3 4" key="1">
    <citation type="submission" date="2022-03" db="EMBL/GenBank/DDBJ databases">
        <title>Ignatzschineria rhizosphaerae HR5S32.</title>
        <authorList>
            <person name="Sun J.Q."/>
            <person name="Feng J.Y."/>
        </authorList>
    </citation>
    <scope>NUCLEOTIDE SEQUENCE [LARGE SCALE GENOMIC DNA]</scope>
    <source>
        <strain evidence="3 4">HR5S32</strain>
    </source>
</reference>
<dbReference type="Pfam" id="PF00589">
    <property type="entry name" value="Phage_integrase"/>
    <property type="match status" value="1"/>
</dbReference>
<protein>
    <submittedName>
        <fullName evidence="3">Site-specific integrase</fullName>
    </submittedName>
</protein>
<accession>A0ABY3XAX9</accession>